<evidence type="ECO:0000313" key="2">
    <source>
        <dbReference type="Proteomes" id="UP001190700"/>
    </source>
</evidence>
<gene>
    <name evidence="1" type="ORF">CYMTET_21703</name>
</gene>
<name>A0AAE0G213_9CHLO</name>
<organism evidence="1 2">
    <name type="scientific">Cymbomonas tetramitiformis</name>
    <dbReference type="NCBI Taxonomy" id="36881"/>
    <lineage>
        <taxon>Eukaryota</taxon>
        <taxon>Viridiplantae</taxon>
        <taxon>Chlorophyta</taxon>
        <taxon>Pyramimonadophyceae</taxon>
        <taxon>Pyramimonadales</taxon>
        <taxon>Pyramimonadaceae</taxon>
        <taxon>Cymbomonas</taxon>
    </lineage>
</organism>
<evidence type="ECO:0000313" key="1">
    <source>
        <dbReference type="EMBL" id="KAK3269873.1"/>
    </source>
</evidence>
<dbReference type="EMBL" id="LGRX02010703">
    <property type="protein sequence ID" value="KAK3269873.1"/>
    <property type="molecule type" value="Genomic_DNA"/>
</dbReference>
<proteinExistence type="predicted"/>
<reference evidence="1 2" key="1">
    <citation type="journal article" date="2015" name="Genome Biol. Evol.">
        <title>Comparative Genomics of a Bacterivorous Green Alga Reveals Evolutionary Causalities and Consequences of Phago-Mixotrophic Mode of Nutrition.</title>
        <authorList>
            <person name="Burns J.A."/>
            <person name="Paasch A."/>
            <person name="Narechania A."/>
            <person name="Kim E."/>
        </authorList>
    </citation>
    <scope>NUCLEOTIDE SEQUENCE [LARGE SCALE GENOMIC DNA]</scope>
    <source>
        <strain evidence="1 2">PLY_AMNH</strain>
    </source>
</reference>
<accession>A0AAE0G213</accession>
<sequence length="110" mass="11717">MKVETEVEVERVEVAAQEVGMAAEAGVKVERVEAMMEVKGGTEEVLAEEEVEGRGMEGDKEVRAQLVVQVGVMVKGGVDKDCKTQSSVCARHSVALQIIRANCNGLSASL</sequence>
<dbReference type="AlphaFoldDB" id="A0AAE0G213"/>
<comment type="caution">
    <text evidence="1">The sequence shown here is derived from an EMBL/GenBank/DDBJ whole genome shotgun (WGS) entry which is preliminary data.</text>
</comment>
<dbReference type="Proteomes" id="UP001190700">
    <property type="component" value="Unassembled WGS sequence"/>
</dbReference>
<keyword evidence="2" id="KW-1185">Reference proteome</keyword>
<protein>
    <submittedName>
        <fullName evidence="1">Uncharacterized protein</fullName>
    </submittedName>
</protein>